<evidence type="ECO:0000256" key="3">
    <source>
        <dbReference type="ARBA" id="ARBA00023015"/>
    </source>
</evidence>
<dbReference type="PANTHER" id="PTHR47995:SF18">
    <property type="entry name" value="TRANSCRIPTION FACTOR MYB65"/>
    <property type="match status" value="1"/>
</dbReference>
<dbReference type="CDD" id="cd00167">
    <property type="entry name" value="SANT"/>
    <property type="match status" value="2"/>
</dbReference>
<comment type="subcellular location">
    <subcellularLocation>
        <location evidence="1">Nucleus</location>
    </subcellularLocation>
</comment>
<name>A0A7M3T7M5_PAESU</name>
<feature type="domain" description="Myb-like" evidence="8">
    <location>
        <begin position="28"/>
        <end position="80"/>
    </location>
</feature>
<dbReference type="GO" id="GO:0003677">
    <property type="term" value="F:DNA binding"/>
    <property type="evidence" value="ECO:0007669"/>
    <property type="project" value="UniProtKB-KW"/>
</dbReference>
<gene>
    <name evidence="10" type="primary">MYB11</name>
</gene>
<accession>A0A7M3T7M5</accession>
<dbReference type="InterPro" id="IPR009057">
    <property type="entry name" value="Homeodomain-like_sf"/>
</dbReference>
<dbReference type="InterPro" id="IPR017930">
    <property type="entry name" value="Myb_dom"/>
</dbReference>
<organism evidence="10">
    <name type="scientific">Paeonia suffruticosa</name>
    <name type="common">Tree peony</name>
    <name type="synonym">Paeonia moutan</name>
    <dbReference type="NCBI Taxonomy" id="45171"/>
    <lineage>
        <taxon>Eukaryota</taxon>
        <taxon>Viridiplantae</taxon>
        <taxon>Streptophyta</taxon>
        <taxon>Embryophyta</taxon>
        <taxon>Tracheophyta</taxon>
        <taxon>Spermatophyta</taxon>
        <taxon>Magnoliopsida</taxon>
        <taxon>eudicotyledons</taxon>
        <taxon>Gunneridae</taxon>
        <taxon>Pentapetalae</taxon>
        <taxon>Saxifragales</taxon>
        <taxon>Paeoniaceae</taxon>
        <taxon>Paeonia</taxon>
    </lineage>
</organism>
<evidence type="ECO:0000256" key="6">
    <source>
        <dbReference type="ARBA" id="ARBA00023163"/>
    </source>
</evidence>
<sequence length="465" mass="51773">MILSNGDQEGITITNDDRLECGNKAKATLTLKKGPWTAAEDAILVEYVRRNGEGNWNCVQKNSGLCRCGKSCRLRWANHLRPNLKKGSFSPDEERIIVELHASLGNKWACMAAQLPGRTDNEIKNYWNTRVKKRLRQGLPLYPQGVEGQASAYNLQHDSQAQNQNPISSIHTPFSFANRPTSIYDPSASLFDQNSLTSTTTTSFTSSNRPPFLHRQYNHKRRYHDTGAEFSATNLVNEQQSSSALSHHSTSIQLPQLPYFEFLGSTLDQTMQQDLSNPIDMNNGLVPSWGGFPILMKLELPSSQIPFDSTDNTNISVNDCINNIEIPVNDDSNNNLLDDLLGEAQAAMSSYGSNSSCSGMLGSQKGEGLDQFCEYLDSSSSSHSTTGKKSNRESLEEINTIYQDLSNIPSIYPTHFQWFIDCDDLPQEQPSVAVTDDNPILVEMQQLISSLPLTTTNWDNMPGIY</sequence>
<dbReference type="Gene3D" id="1.10.10.60">
    <property type="entry name" value="Homeodomain-like"/>
    <property type="match status" value="2"/>
</dbReference>
<dbReference type="SUPFAM" id="SSF46689">
    <property type="entry name" value="Homeodomain-like"/>
    <property type="match status" value="1"/>
</dbReference>
<evidence type="ECO:0000313" key="10">
    <source>
        <dbReference type="EMBL" id="QIG55694.1"/>
    </source>
</evidence>
<dbReference type="PROSITE" id="PS51294">
    <property type="entry name" value="HTH_MYB"/>
    <property type="match status" value="2"/>
</dbReference>
<evidence type="ECO:0000259" key="9">
    <source>
        <dbReference type="PROSITE" id="PS51294"/>
    </source>
</evidence>
<dbReference type="EMBL" id="MK377198">
    <property type="protein sequence ID" value="QIG55694.1"/>
    <property type="molecule type" value="mRNA"/>
</dbReference>
<dbReference type="SMART" id="SM00717">
    <property type="entry name" value="SANT"/>
    <property type="match status" value="2"/>
</dbReference>
<feature type="domain" description="HTH myb-type" evidence="9">
    <location>
        <begin position="81"/>
        <end position="135"/>
    </location>
</feature>
<evidence type="ECO:0000256" key="4">
    <source>
        <dbReference type="ARBA" id="ARBA00023125"/>
    </source>
</evidence>
<dbReference type="FunFam" id="1.10.10.60:FF:000001">
    <property type="entry name" value="MYB-related transcription factor"/>
    <property type="match status" value="1"/>
</dbReference>
<dbReference type="InterPro" id="IPR001005">
    <property type="entry name" value="SANT/Myb"/>
</dbReference>
<proteinExistence type="evidence at transcript level"/>
<dbReference type="AlphaFoldDB" id="A0A7M3T7M5"/>
<reference evidence="10" key="1">
    <citation type="submission" date="2019-01" db="EMBL/GenBank/DDBJ databases">
        <authorList>
            <person name="Li H."/>
            <person name="Li J."/>
            <person name="Cheng Y."/>
            <person name="Wei W."/>
            <person name="Li L."/>
        </authorList>
    </citation>
    <scope>NUCLEOTIDE SEQUENCE</scope>
</reference>
<keyword evidence="4" id="KW-0238">DNA-binding</keyword>
<keyword evidence="7" id="KW-0539">Nucleus</keyword>
<feature type="domain" description="Myb-like" evidence="8">
    <location>
        <begin position="81"/>
        <end position="131"/>
    </location>
</feature>
<evidence type="ECO:0000256" key="5">
    <source>
        <dbReference type="ARBA" id="ARBA00023159"/>
    </source>
</evidence>
<dbReference type="GO" id="GO:0045893">
    <property type="term" value="P:positive regulation of DNA-templated transcription"/>
    <property type="evidence" value="ECO:0007669"/>
    <property type="project" value="UniProtKB-ARBA"/>
</dbReference>
<dbReference type="Pfam" id="PF00249">
    <property type="entry name" value="Myb_DNA-binding"/>
    <property type="match status" value="2"/>
</dbReference>
<keyword evidence="5" id="KW-0010">Activator</keyword>
<keyword evidence="2" id="KW-0677">Repeat</keyword>
<evidence type="ECO:0000259" key="8">
    <source>
        <dbReference type="PROSITE" id="PS50090"/>
    </source>
</evidence>
<keyword evidence="3" id="KW-0805">Transcription regulation</keyword>
<evidence type="ECO:0000256" key="2">
    <source>
        <dbReference type="ARBA" id="ARBA00022737"/>
    </source>
</evidence>
<dbReference type="GO" id="GO:0005634">
    <property type="term" value="C:nucleus"/>
    <property type="evidence" value="ECO:0007669"/>
    <property type="project" value="UniProtKB-SubCell"/>
</dbReference>
<evidence type="ECO:0000256" key="1">
    <source>
        <dbReference type="ARBA" id="ARBA00004123"/>
    </source>
</evidence>
<dbReference type="GO" id="GO:0040008">
    <property type="term" value="P:regulation of growth"/>
    <property type="evidence" value="ECO:0007669"/>
    <property type="project" value="UniProtKB-ARBA"/>
</dbReference>
<evidence type="ECO:0000256" key="7">
    <source>
        <dbReference type="ARBA" id="ARBA00023242"/>
    </source>
</evidence>
<dbReference type="GO" id="GO:0048235">
    <property type="term" value="P:pollen sperm cell differentiation"/>
    <property type="evidence" value="ECO:0007669"/>
    <property type="project" value="UniProtKB-ARBA"/>
</dbReference>
<dbReference type="FunFam" id="1.10.10.60:FF:000119">
    <property type="entry name" value="Transcription factor GAMYB"/>
    <property type="match status" value="1"/>
</dbReference>
<dbReference type="PANTHER" id="PTHR47995">
    <property type="entry name" value="TRANSCRIPTION FACTOR MYB33-RELATED"/>
    <property type="match status" value="1"/>
</dbReference>
<protein>
    <submittedName>
        <fullName evidence="10">MYB transcription factor</fullName>
    </submittedName>
</protein>
<feature type="domain" description="HTH myb-type" evidence="9">
    <location>
        <begin position="30"/>
        <end position="80"/>
    </location>
</feature>
<dbReference type="PROSITE" id="PS50090">
    <property type="entry name" value="MYB_LIKE"/>
    <property type="match status" value="2"/>
</dbReference>
<keyword evidence="6" id="KW-0804">Transcription</keyword>